<name>A0A2L0HME8_9CAUD</name>
<proteinExistence type="predicted"/>
<organism evidence="2 3">
    <name type="scientific">Microbacterium phage Hamlet</name>
    <dbReference type="NCBI Taxonomy" id="2079583"/>
    <lineage>
        <taxon>Viruses</taxon>
        <taxon>Duplodnaviria</taxon>
        <taxon>Heunggongvirae</taxon>
        <taxon>Uroviricota</taxon>
        <taxon>Caudoviricetes</taxon>
        <taxon>Ilzatvirus</taxon>
        <taxon>Ilzatvirus hamlet</taxon>
    </lineage>
</organism>
<protein>
    <submittedName>
        <fullName evidence="2">Uncharacterized protein</fullName>
    </submittedName>
</protein>
<reference evidence="2 3" key="1">
    <citation type="submission" date="2018-01" db="EMBL/GenBank/DDBJ databases">
        <authorList>
            <person name="Gentille G.M."/>
            <person name="Betsko A.J."/>
            <person name="Kukan E.N."/>
            <person name="Garlena R.A."/>
            <person name="Russell D.A."/>
            <person name="Pope W.H."/>
            <person name="Jacobs-Sera D."/>
            <person name="Hatfull G.F."/>
        </authorList>
    </citation>
    <scope>NUCLEOTIDE SEQUENCE [LARGE SCALE GENOMIC DNA]</scope>
</reference>
<evidence type="ECO:0000313" key="2">
    <source>
        <dbReference type="EMBL" id="AUX82889.1"/>
    </source>
</evidence>
<feature type="region of interest" description="Disordered" evidence="1">
    <location>
        <begin position="50"/>
        <end position="69"/>
    </location>
</feature>
<evidence type="ECO:0000256" key="1">
    <source>
        <dbReference type="SAM" id="MobiDB-lite"/>
    </source>
</evidence>
<dbReference type="RefSeq" id="YP_009623154.1">
    <property type="nucleotide sequence ID" value="NC_042110.1"/>
</dbReference>
<gene>
    <name evidence="2" type="primary">53</name>
    <name evidence="2" type="ORF">PBI_HAMLET_53</name>
</gene>
<accession>A0A2L0HME8</accession>
<evidence type="ECO:0000313" key="3">
    <source>
        <dbReference type="Proteomes" id="UP000241477"/>
    </source>
</evidence>
<dbReference type="EMBL" id="MG839019">
    <property type="protein sequence ID" value="AUX82889.1"/>
    <property type="molecule type" value="Genomic_DNA"/>
</dbReference>
<dbReference type="KEGG" id="vg:40099937"/>
<keyword evidence="3" id="KW-1185">Reference proteome</keyword>
<dbReference type="Proteomes" id="UP000241477">
    <property type="component" value="Segment"/>
</dbReference>
<dbReference type="GeneID" id="40099937"/>
<sequence>MKVSVKINGQAVEAELAVIREILSCGHPEQDLISPDERYLDPAYDGRTPVVIEGRKSPEPHTRKHVSSGNLWTEEEVATLLEHFPLSRDTTPPVRSIVKMMHLLPGRSADAIQIRWWSMKKKSS</sequence>